<organism evidence="2">
    <name type="scientific">Oryza nivara</name>
    <name type="common">Indian wild rice</name>
    <name type="synonym">Oryza sativa f. spontanea</name>
    <dbReference type="NCBI Taxonomy" id="4536"/>
    <lineage>
        <taxon>Eukaryota</taxon>
        <taxon>Viridiplantae</taxon>
        <taxon>Streptophyta</taxon>
        <taxon>Embryophyta</taxon>
        <taxon>Tracheophyta</taxon>
        <taxon>Spermatophyta</taxon>
        <taxon>Magnoliopsida</taxon>
        <taxon>Liliopsida</taxon>
        <taxon>Poales</taxon>
        <taxon>Poaceae</taxon>
        <taxon>BOP clade</taxon>
        <taxon>Oryzoideae</taxon>
        <taxon>Oryzeae</taxon>
        <taxon>Oryzinae</taxon>
        <taxon>Oryza</taxon>
    </lineage>
</organism>
<feature type="compositionally biased region" description="Basic residues" evidence="1">
    <location>
        <begin position="1"/>
        <end position="16"/>
    </location>
</feature>
<reference evidence="2" key="2">
    <citation type="submission" date="2018-04" db="EMBL/GenBank/DDBJ databases">
        <title>OnivRS2 (Oryza nivara Reference Sequence Version 2).</title>
        <authorList>
            <person name="Zhang J."/>
            <person name="Kudrna D."/>
            <person name="Lee S."/>
            <person name="Talag J."/>
            <person name="Rajasekar S."/>
            <person name="Welchert J."/>
            <person name="Hsing Y.-I."/>
            <person name="Wing R.A."/>
        </authorList>
    </citation>
    <scope>NUCLEOTIDE SEQUENCE [LARGE SCALE GENOMIC DNA]</scope>
    <source>
        <strain evidence="2">SL10</strain>
    </source>
</reference>
<accession>A0A0E0HSF2</accession>
<dbReference type="HOGENOM" id="CLU_1734421_0_0_1"/>
<proteinExistence type="predicted"/>
<evidence type="ECO:0000313" key="3">
    <source>
        <dbReference type="Proteomes" id="UP000006591"/>
    </source>
</evidence>
<dbReference type="AlphaFoldDB" id="A0A0E0HSF2"/>
<evidence type="ECO:0000256" key="1">
    <source>
        <dbReference type="SAM" id="MobiDB-lite"/>
    </source>
</evidence>
<reference evidence="2" key="1">
    <citation type="submission" date="2015-04" db="UniProtKB">
        <authorList>
            <consortium name="EnsemblPlants"/>
        </authorList>
    </citation>
    <scope>IDENTIFICATION</scope>
    <source>
        <strain evidence="2">SL10</strain>
    </source>
</reference>
<name>A0A0E0HSF2_ORYNI</name>
<feature type="region of interest" description="Disordered" evidence="1">
    <location>
        <begin position="1"/>
        <end position="43"/>
    </location>
</feature>
<evidence type="ECO:0000313" key="2">
    <source>
        <dbReference type="EnsemblPlants" id="ONIVA06G21920.1"/>
    </source>
</evidence>
<sequence length="151" mass="16227">MKRRKPRRAVARRRRHGLGDGRRPARAPVMPPPQAPPRAACVSTSKGSCRLPLSAAGGCPRRSPRPAAICGEEAPVQVNSKHPFGRRLGLSVGVLPPTKKTQAASCATLPICSSRIQKRGIIGSQDLHHLFSRLKKQNKAGRGVGMHDNTV</sequence>
<protein>
    <submittedName>
        <fullName evidence="2">Uncharacterized protein</fullName>
    </submittedName>
</protein>
<dbReference type="Gramene" id="ONIVA06G21920.1">
    <property type="protein sequence ID" value="ONIVA06G21920.1"/>
    <property type="gene ID" value="ONIVA06G21920"/>
</dbReference>
<dbReference type="Proteomes" id="UP000006591">
    <property type="component" value="Chromosome 6"/>
</dbReference>
<keyword evidence="3" id="KW-1185">Reference proteome</keyword>
<dbReference type="EnsemblPlants" id="ONIVA06G21920.1">
    <property type="protein sequence ID" value="ONIVA06G21920.1"/>
    <property type="gene ID" value="ONIVA06G21920"/>
</dbReference>